<dbReference type="PANTHER" id="PTHR21713">
    <property type="entry name" value="NASCENT POLYPEPTIDE ASSOCIATED COMPLEX ALPHA SUBUNIT-RELATED"/>
    <property type="match status" value="1"/>
</dbReference>
<gene>
    <name evidence="3" type="ORF">LMXM_04_0760</name>
</gene>
<dbReference type="VEuPathDB" id="TriTrypDB:LmxM.04.0760"/>
<dbReference type="PROSITE" id="PS51151">
    <property type="entry name" value="NAC_AB"/>
    <property type="match status" value="1"/>
</dbReference>
<dbReference type="CDD" id="cd22054">
    <property type="entry name" value="NAC_NACA"/>
    <property type="match status" value="1"/>
</dbReference>
<evidence type="ECO:0000259" key="2">
    <source>
        <dbReference type="PROSITE" id="PS51151"/>
    </source>
</evidence>
<dbReference type="PhylomeDB" id="E9AK59"/>
<dbReference type="RefSeq" id="XP_003871844.1">
    <property type="nucleotide sequence ID" value="XM_003871795.1"/>
</dbReference>
<evidence type="ECO:0000256" key="1">
    <source>
        <dbReference type="SAM" id="MobiDB-lite"/>
    </source>
</evidence>
<dbReference type="Pfam" id="PF01849">
    <property type="entry name" value="NAC"/>
    <property type="match status" value="1"/>
</dbReference>
<dbReference type="EMBL" id="FR799557">
    <property type="protein sequence ID" value="CBZ23309.1"/>
    <property type="molecule type" value="Genomic_DNA"/>
</dbReference>
<dbReference type="SMART" id="SM01407">
    <property type="entry name" value="NAC"/>
    <property type="match status" value="1"/>
</dbReference>
<accession>E9AK59</accession>
<dbReference type="Gene3D" id="2.20.70.30">
    <property type="entry name" value="Nascent polypeptide-associated complex domain"/>
    <property type="match status" value="1"/>
</dbReference>
<evidence type="ECO:0000313" key="4">
    <source>
        <dbReference type="Proteomes" id="UP000007259"/>
    </source>
</evidence>
<name>E9AK59_LEIMU</name>
<reference evidence="3 4" key="1">
    <citation type="journal article" date="2011" name="Genome Res.">
        <title>Chromosome and gene copy number variation allow major structural change between species and strains of Leishmania.</title>
        <authorList>
            <person name="Rogers M.B."/>
            <person name="Hilley J.D."/>
            <person name="Dickens N.J."/>
            <person name="Wilkes J."/>
            <person name="Bates P.A."/>
            <person name="Depledge D.P."/>
            <person name="Harris D."/>
            <person name="Her Y."/>
            <person name="Herzyk P."/>
            <person name="Imamura H."/>
            <person name="Otto T.D."/>
            <person name="Sanders M."/>
            <person name="Seeger K."/>
            <person name="Dujardin J.C."/>
            <person name="Berriman M."/>
            <person name="Smith D.F."/>
            <person name="Hertz-Fowler C."/>
            <person name="Mottram J.C."/>
        </authorList>
    </citation>
    <scope>NUCLEOTIDE SEQUENCE [LARGE SCALE GENOMIC DNA]</scope>
    <source>
        <strain evidence="3 4">MHOM/GT/2001/U1103</strain>
    </source>
</reference>
<dbReference type="Proteomes" id="UP000007259">
    <property type="component" value="Chromosome 4"/>
</dbReference>
<dbReference type="OMA" id="SHERAWC"/>
<dbReference type="Gene3D" id="1.10.8.10">
    <property type="entry name" value="DNA helicase RuvA subunit, C-terminal domain"/>
    <property type="match status" value="1"/>
</dbReference>
<sequence length="279" mass="29570">MSAHALCRHRVFSPSCWCGSTRLRVSVERPLPPPTPPPPPPSPLPLPSALTPASSVLTSVVSPRCTRLVHVSVGGVDATLQACIDLHSFSNTASRTHHRHHHTLSITMSAEEAQNAAAMAEEEIPTLEAAEVPQNAKQSKRYAKAMAKMGLKPEPNIMKVTIRKTGSLSFAMVQPEVYRFPGTNTFVIFGEAQLEDTSALAQEAAARAAVSGAASVSSDAAASAPAAEDDDDEDVGAGDLDEKEINVVMSQANVSRSKAIKALKNNNGDIVNTIMELTM</sequence>
<dbReference type="CDD" id="cd14358">
    <property type="entry name" value="UBA_NAC_euk"/>
    <property type="match status" value="1"/>
</dbReference>
<proteinExistence type="predicted"/>
<protein>
    <recommendedName>
        <fullName evidence="2">NAC-A/B domain-containing protein</fullName>
    </recommendedName>
</protein>
<dbReference type="GeneID" id="13452912"/>
<dbReference type="FunFam" id="2.20.70.30:FF:000002">
    <property type="entry name" value="Nascent polypeptide-associated complex (NAC), alpha subunit"/>
    <property type="match status" value="1"/>
</dbReference>
<feature type="domain" description="NAC-A/B" evidence="2">
    <location>
        <begin position="136"/>
        <end position="201"/>
    </location>
</feature>
<dbReference type="Pfam" id="PF19026">
    <property type="entry name" value="UBA_HYPK"/>
    <property type="match status" value="1"/>
</dbReference>
<evidence type="ECO:0000313" key="3">
    <source>
        <dbReference type="EMBL" id="CBZ23309.1"/>
    </source>
</evidence>
<feature type="compositionally biased region" description="Acidic residues" evidence="1">
    <location>
        <begin position="227"/>
        <end position="242"/>
    </location>
</feature>
<dbReference type="InterPro" id="IPR038187">
    <property type="entry name" value="NAC_A/B_dom_sf"/>
</dbReference>
<dbReference type="InterPro" id="IPR044034">
    <property type="entry name" value="NAC-like_UBA"/>
</dbReference>
<organism evidence="3 4">
    <name type="scientific">Leishmania mexicana (strain MHOM/GT/2001/U1103)</name>
    <dbReference type="NCBI Taxonomy" id="929439"/>
    <lineage>
        <taxon>Eukaryota</taxon>
        <taxon>Discoba</taxon>
        <taxon>Euglenozoa</taxon>
        <taxon>Kinetoplastea</taxon>
        <taxon>Metakinetoplastina</taxon>
        <taxon>Trypanosomatida</taxon>
        <taxon>Trypanosomatidae</taxon>
        <taxon>Leishmaniinae</taxon>
        <taxon>Leishmania</taxon>
    </lineage>
</organism>
<feature type="region of interest" description="Disordered" evidence="1">
    <location>
        <begin position="221"/>
        <end position="242"/>
    </location>
</feature>
<dbReference type="InterPro" id="IPR002715">
    <property type="entry name" value="Nas_poly-pep-assoc_cplx_dom"/>
</dbReference>
<dbReference type="AlphaFoldDB" id="E9AK59"/>
<dbReference type="OrthoDB" id="3169036at2759"/>
<dbReference type="GO" id="GO:0005854">
    <property type="term" value="C:nascent polypeptide-associated complex"/>
    <property type="evidence" value="ECO:0007669"/>
    <property type="project" value="InterPro"/>
</dbReference>
<dbReference type="InterPro" id="IPR016641">
    <property type="entry name" value="EGD2/NACA0like"/>
</dbReference>
<keyword evidence="4" id="KW-1185">Reference proteome</keyword>
<dbReference type="FunFam" id="1.10.8.10:FF:000006">
    <property type="entry name" value="Putative nascent polypeptide-associated complex subunit alpha"/>
    <property type="match status" value="1"/>
</dbReference>
<dbReference type="KEGG" id="lmi:LMXM_04_0760"/>